<dbReference type="InterPro" id="IPR011993">
    <property type="entry name" value="PH-like_dom_sf"/>
</dbReference>
<dbReference type="SUPFAM" id="SSF50729">
    <property type="entry name" value="PH domain-like"/>
    <property type="match status" value="1"/>
</dbReference>
<feature type="region of interest" description="Disordered" evidence="1">
    <location>
        <begin position="777"/>
        <end position="819"/>
    </location>
</feature>
<organism evidence="3 4">
    <name type="scientific">Umbelopsis vinacea</name>
    <dbReference type="NCBI Taxonomy" id="44442"/>
    <lineage>
        <taxon>Eukaryota</taxon>
        <taxon>Fungi</taxon>
        <taxon>Fungi incertae sedis</taxon>
        <taxon>Mucoromycota</taxon>
        <taxon>Mucoromycotina</taxon>
        <taxon>Umbelopsidomycetes</taxon>
        <taxon>Umbelopsidales</taxon>
        <taxon>Umbelopsidaceae</taxon>
        <taxon>Umbelopsis</taxon>
    </lineage>
</organism>
<feature type="region of interest" description="Disordered" evidence="1">
    <location>
        <begin position="1"/>
        <end position="111"/>
    </location>
</feature>
<evidence type="ECO:0000256" key="1">
    <source>
        <dbReference type="SAM" id="MobiDB-lite"/>
    </source>
</evidence>
<dbReference type="Gene3D" id="2.30.29.30">
    <property type="entry name" value="Pleckstrin-homology domain (PH domain)/Phosphotyrosine-binding domain (PTB)"/>
    <property type="match status" value="1"/>
</dbReference>
<feature type="compositionally biased region" description="Polar residues" evidence="1">
    <location>
        <begin position="548"/>
        <end position="561"/>
    </location>
</feature>
<feature type="compositionally biased region" description="Acidic residues" evidence="1">
    <location>
        <begin position="1149"/>
        <end position="1161"/>
    </location>
</feature>
<feature type="compositionally biased region" description="Basic and acidic residues" evidence="1">
    <location>
        <begin position="683"/>
        <end position="692"/>
    </location>
</feature>
<feature type="region of interest" description="Disordered" evidence="1">
    <location>
        <begin position="1141"/>
        <end position="1208"/>
    </location>
</feature>
<dbReference type="OrthoDB" id="5563754at2759"/>
<name>A0A8H7UIP3_9FUNG</name>
<dbReference type="InterPro" id="IPR058155">
    <property type="entry name" value="Skg3/CAF120-like_PH"/>
</dbReference>
<dbReference type="SMART" id="SM00233">
    <property type="entry name" value="PH"/>
    <property type="match status" value="2"/>
</dbReference>
<dbReference type="PROSITE" id="PS50003">
    <property type="entry name" value="PH_DOMAIN"/>
    <property type="match status" value="1"/>
</dbReference>
<feature type="compositionally biased region" description="Polar residues" evidence="1">
    <location>
        <begin position="512"/>
        <end position="539"/>
    </location>
</feature>
<feature type="compositionally biased region" description="Low complexity" evidence="1">
    <location>
        <begin position="626"/>
        <end position="636"/>
    </location>
</feature>
<keyword evidence="4" id="KW-1185">Reference proteome</keyword>
<feature type="compositionally biased region" description="Low complexity" evidence="1">
    <location>
        <begin position="778"/>
        <end position="791"/>
    </location>
</feature>
<evidence type="ECO:0000313" key="4">
    <source>
        <dbReference type="Proteomes" id="UP000612746"/>
    </source>
</evidence>
<dbReference type="Proteomes" id="UP000612746">
    <property type="component" value="Unassembled WGS sequence"/>
</dbReference>
<dbReference type="EMBL" id="JAEPRA010000003">
    <property type="protein sequence ID" value="KAG2187341.1"/>
    <property type="molecule type" value="Genomic_DNA"/>
</dbReference>
<proteinExistence type="predicted"/>
<gene>
    <name evidence="3" type="ORF">INT44_005027</name>
</gene>
<dbReference type="Pfam" id="PF00169">
    <property type="entry name" value="PH"/>
    <property type="match status" value="1"/>
</dbReference>
<accession>A0A8H7UIP3</accession>
<dbReference type="InterPro" id="IPR001849">
    <property type="entry name" value="PH_domain"/>
</dbReference>
<feature type="compositionally biased region" description="Acidic residues" evidence="1">
    <location>
        <begin position="592"/>
        <end position="612"/>
    </location>
</feature>
<feature type="region of interest" description="Disordered" evidence="1">
    <location>
        <begin position="499"/>
        <end position="737"/>
    </location>
</feature>
<feature type="domain" description="PH" evidence="2">
    <location>
        <begin position="155"/>
        <end position="278"/>
    </location>
</feature>
<evidence type="ECO:0000259" key="2">
    <source>
        <dbReference type="PROSITE" id="PS50003"/>
    </source>
</evidence>
<feature type="compositionally biased region" description="Low complexity" evidence="1">
    <location>
        <begin position="1191"/>
        <end position="1201"/>
    </location>
</feature>
<evidence type="ECO:0000313" key="3">
    <source>
        <dbReference type="EMBL" id="KAG2187341.1"/>
    </source>
</evidence>
<comment type="caution">
    <text evidence="3">The sequence shown here is derived from an EMBL/GenBank/DDBJ whole genome shotgun (WGS) entry which is preliminary data.</text>
</comment>
<feature type="region of interest" description="Disordered" evidence="1">
    <location>
        <begin position="849"/>
        <end position="884"/>
    </location>
</feature>
<dbReference type="Pfam" id="PF25381">
    <property type="entry name" value="PH_26"/>
    <property type="match status" value="1"/>
</dbReference>
<dbReference type="AlphaFoldDB" id="A0A8H7UIP3"/>
<protein>
    <recommendedName>
        <fullName evidence="2">PH domain-containing protein</fullName>
    </recommendedName>
</protein>
<reference evidence="3" key="1">
    <citation type="submission" date="2020-12" db="EMBL/GenBank/DDBJ databases">
        <title>Metabolic potential, ecology and presence of endohyphal bacteria is reflected in genomic diversity of Mucoromycotina.</title>
        <authorList>
            <person name="Muszewska A."/>
            <person name="Okrasinska A."/>
            <person name="Steczkiewicz K."/>
            <person name="Drgas O."/>
            <person name="Orlowska M."/>
            <person name="Perlinska-Lenart U."/>
            <person name="Aleksandrzak-Piekarczyk T."/>
            <person name="Szatraj K."/>
            <person name="Zielenkiewicz U."/>
            <person name="Pilsyk S."/>
            <person name="Malc E."/>
            <person name="Mieczkowski P."/>
            <person name="Kruszewska J.S."/>
            <person name="Biernat P."/>
            <person name="Pawlowska J."/>
        </authorList>
    </citation>
    <scope>NUCLEOTIDE SEQUENCE</scope>
    <source>
        <strain evidence="3">WA0000051536</strain>
    </source>
</reference>
<sequence>MSEFSPRPTASRSSGYNGKMSDMSPTMKTLGIDTQVPRRPGPIPSPASNSSRDSRILYAERYGLNPSMSNLADMNDGDDSDDDQPLRPTLPPKNDASAHMSHRESRPLSVRNLAPITSTRPHVFVKPAPQQPPNIGNAPADMHSTLRLYDAFNQKVYFEGYLHKMNDLTVDGKPVHDRQWSKLYVELCGSVLTFWDASHVVQNEETGETEITKEEPILPTYINVADSIVDIVGTYQYDNPPRENVFFLSSAGANRYFLQAPNPHVMNRWVCAIRLACYEMTKLHEIYTRTFLARHTWADLFEKQNSKFEGWIQARFGGATEWQRYWAVVTDKRDEKRLFGKKSIASRGQLMFYETKKSKIPVITIVNVLCAYAVYPENPKLINMGTMLKVEGSMYSSNTNDQQKGNANAFALLMTASSKEMVQWLIGIFDAFKLYGRPERLLSDASNTNALNFAEPVFGHQPRLFLEVGEIEHINIQNETLLDSKIAYAGVLRSKLEHQNRMPLPPPHLAGRTNSMPLISNVSAPQDYSSWSGQNNSERSPLPAPPVMTQSTTPVRSSTFSVAPPPHTPSPILGARNGLKAGKNGTRYVADSSDESENGKDDEEEEEESDDDTIFRKTAPSDHQPSVGSRSVSSHSPTESQFLNMAGFGEPFSLSLPAHASDNADSSPSHQKPSKSASSLKVINDELSRPEMEYPLTEPPFDIEDVDPQQPGSQPEVPKHGVEAVQTESHSIPPPGVTPIAAAMANMHINSPTAPTFDMGEQMTRQAVLNATARVLESGGSSKGSSEASSSNRRMPKRQPPASSVSGSEPDHGNDMVSDVSYQESDDAPVAVGPNPTFAYQRASVLPMATSPSMQTGKMKDRSPPSMYGGSEYEHPQQRQMWDQQSMMQQQQDMYYGNDDMQSQASGYYSGRMPMYPPGFFPDDDNRSMYSNMQGVEGPTIPMLGDNFVRQNSLLDTYHQEQMNAREQTEFAKATGQPLINVPTKPPEPRTGLLGLITQREQEKKDGNKAKERINMMQAELDRERMMDREQQRRMMEQRQQQQFMQANMMNPMAMNMMGMGMPMMDPRMSMMSGMGMMDPRMSMMSNMGMMNPMMNPMAMGMNPMMLDPRMAMMNPYANMRGSQYGGSVYGGYPGGPGSVAGSRFGGLADDEDDEEDEDDNIPLGRSASTQDLADKNLKQPSHSSARDSHSSNNSGSSKSKQSNKEGQ</sequence>
<feature type="compositionally biased region" description="Polar residues" evidence="1">
    <location>
        <begin position="663"/>
        <end position="681"/>
    </location>
</feature>